<evidence type="ECO:0000313" key="2">
    <source>
        <dbReference type="Proteomes" id="UP001281147"/>
    </source>
</evidence>
<sequence>MGQEDSEFWKAYRDDPERKQRKAHQKRQREEEREEQAKERKIQRLEDRKRTTCHDWLLHEGNVHFCRSRKYFKTYEEYHPRVTVTYPDLGRLRVHGIGIAQVGLKRQLGQDTGMDWNFHACLHIPDARCNGVSIHQLEGNGHTVKRRKDDLLTVYNKGDHASMFCGSVSSCRMRLYLAGEKQNSQGTAEHTVKEGTISISADIDGLRTLSADIRRFEKTGEMPSQYSEQEDEESEDEGARR</sequence>
<comment type="caution">
    <text evidence="1">The sequence shown here is derived from an EMBL/GenBank/DDBJ whole genome shotgun (WGS) entry which is preliminary data.</text>
</comment>
<reference evidence="1" key="1">
    <citation type="submission" date="2023-07" db="EMBL/GenBank/DDBJ databases">
        <title>Black Yeasts Isolated from many extreme environments.</title>
        <authorList>
            <person name="Coleine C."/>
            <person name="Stajich J.E."/>
            <person name="Selbmann L."/>
        </authorList>
    </citation>
    <scope>NUCLEOTIDE SEQUENCE</scope>
    <source>
        <strain evidence="1">CCFEE 5714</strain>
    </source>
</reference>
<gene>
    <name evidence="1" type="ORF">LTR37_001496</name>
</gene>
<keyword evidence="2" id="KW-1185">Reference proteome</keyword>
<accession>A0ACC3NUZ8</accession>
<dbReference type="EMBL" id="JAUTXU010000008">
    <property type="protein sequence ID" value="KAK3723615.1"/>
    <property type="molecule type" value="Genomic_DNA"/>
</dbReference>
<organism evidence="1 2">
    <name type="scientific">Vermiconidia calcicola</name>
    <dbReference type="NCBI Taxonomy" id="1690605"/>
    <lineage>
        <taxon>Eukaryota</taxon>
        <taxon>Fungi</taxon>
        <taxon>Dikarya</taxon>
        <taxon>Ascomycota</taxon>
        <taxon>Pezizomycotina</taxon>
        <taxon>Dothideomycetes</taxon>
        <taxon>Dothideomycetidae</taxon>
        <taxon>Mycosphaerellales</taxon>
        <taxon>Extremaceae</taxon>
        <taxon>Vermiconidia</taxon>
    </lineage>
</organism>
<dbReference type="Proteomes" id="UP001281147">
    <property type="component" value="Unassembled WGS sequence"/>
</dbReference>
<evidence type="ECO:0000313" key="1">
    <source>
        <dbReference type="EMBL" id="KAK3723615.1"/>
    </source>
</evidence>
<name>A0ACC3NUZ8_9PEZI</name>
<proteinExistence type="predicted"/>
<protein>
    <submittedName>
        <fullName evidence="1">Uncharacterized protein</fullName>
    </submittedName>
</protein>